<accession>A0ABQ1N906</accession>
<keyword evidence="1" id="KW-0472">Membrane</keyword>
<dbReference type="Proteomes" id="UP000636010">
    <property type="component" value="Unassembled WGS sequence"/>
</dbReference>
<reference evidence="3" key="1">
    <citation type="journal article" date="2019" name="Int. J. Syst. Evol. Microbiol.">
        <title>The Global Catalogue of Microorganisms (GCM) 10K type strain sequencing project: providing services to taxonomists for standard genome sequencing and annotation.</title>
        <authorList>
            <consortium name="The Broad Institute Genomics Platform"/>
            <consortium name="The Broad Institute Genome Sequencing Center for Infectious Disease"/>
            <person name="Wu L."/>
            <person name="Ma J."/>
        </authorList>
    </citation>
    <scope>NUCLEOTIDE SEQUENCE [LARGE SCALE GENOMIC DNA]</scope>
    <source>
        <strain evidence="3">CGMCC 1.10832</strain>
    </source>
</reference>
<organism evidence="2 3">
    <name type="scientific">Marivirga lumbricoides</name>
    <dbReference type="NCBI Taxonomy" id="1046115"/>
    <lineage>
        <taxon>Bacteria</taxon>
        <taxon>Pseudomonadati</taxon>
        <taxon>Bacteroidota</taxon>
        <taxon>Cytophagia</taxon>
        <taxon>Cytophagales</taxon>
        <taxon>Marivirgaceae</taxon>
        <taxon>Marivirga</taxon>
    </lineage>
</organism>
<dbReference type="RefSeq" id="WP_188467538.1">
    <property type="nucleotide sequence ID" value="NZ_BAABHU010000019.1"/>
</dbReference>
<keyword evidence="1" id="KW-1133">Transmembrane helix</keyword>
<evidence type="ECO:0000313" key="3">
    <source>
        <dbReference type="Proteomes" id="UP000636010"/>
    </source>
</evidence>
<proteinExistence type="predicted"/>
<feature type="transmembrane region" description="Helical" evidence="1">
    <location>
        <begin position="23"/>
        <end position="43"/>
    </location>
</feature>
<dbReference type="EMBL" id="BMEC01000019">
    <property type="protein sequence ID" value="GGC53826.1"/>
    <property type="molecule type" value="Genomic_DNA"/>
</dbReference>
<keyword evidence="3" id="KW-1185">Reference proteome</keyword>
<gene>
    <name evidence="2" type="ORF">GCM10011506_44320</name>
</gene>
<keyword evidence="1" id="KW-0812">Transmembrane</keyword>
<name>A0ABQ1N906_9BACT</name>
<comment type="caution">
    <text evidence="2">The sequence shown here is derived from an EMBL/GenBank/DDBJ whole genome shotgun (WGS) entry which is preliminary data.</text>
</comment>
<protein>
    <submittedName>
        <fullName evidence="2">Uncharacterized protein</fullName>
    </submittedName>
</protein>
<evidence type="ECO:0000313" key="2">
    <source>
        <dbReference type="EMBL" id="GGC53826.1"/>
    </source>
</evidence>
<evidence type="ECO:0000256" key="1">
    <source>
        <dbReference type="SAM" id="Phobius"/>
    </source>
</evidence>
<sequence length="59" mass="6393">MDDDRDAAAGPGGSDFLIGQNQVVYSNTMAGIDALSLALAPFWSGHLRGRSRRIIYRVL</sequence>